<keyword evidence="3" id="KW-1185">Reference proteome</keyword>
<dbReference type="AlphaFoldDB" id="A0AAV4UQ48"/>
<gene>
    <name evidence="2" type="primary">AVEN_164818_1</name>
    <name evidence="2" type="ORF">CEXT_797571</name>
</gene>
<organism evidence="2 3">
    <name type="scientific">Caerostris extrusa</name>
    <name type="common">Bark spider</name>
    <name type="synonym">Caerostris bankana</name>
    <dbReference type="NCBI Taxonomy" id="172846"/>
    <lineage>
        <taxon>Eukaryota</taxon>
        <taxon>Metazoa</taxon>
        <taxon>Ecdysozoa</taxon>
        <taxon>Arthropoda</taxon>
        <taxon>Chelicerata</taxon>
        <taxon>Arachnida</taxon>
        <taxon>Araneae</taxon>
        <taxon>Araneomorphae</taxon>
        <taxon>Entelegynae</taxon>
        <taxon>Araneoidea</taxon>
        <taxon>Araneidae</taxon>
        <taxon>Caerostris</taxon>
    </lineage>
</organism>
<protein>
    <submittedName>
        <fullName evidence="2">Uncharacterized protein</fullName>
    </submittedName>
</protein>
<dbReference type="EMBL" id="BPLR01013248">
    <property type="protein sequence ID" value="GIY59858.1"/>
    <property type="molecule type" value="Genomic_DNA"/>
</dbReference>
<evidence type="ECO:0000313" key="2">
    <source>
        <dbReference type="EMBL" id="GIY59858.1"/>
    </source>
</evidence>
<feature type="signal peptide" evidence="1">
    <location>
        <begin position="1"/>
        <end position="24"/>
    </location>
</feature>
<dbReference type="Proteomes" id="UP001054945">
    <property type="component" value="Unassembled WGS sequence"/>
</dbReference>
<name>A0AAV4UQ48_CAEEX</name>
<keyword evidence="1" id="KW-0732">Signal</keyword>
<feature type="chain" id="PRO_5043506665" evidence="1">
    <location>
        <begin position="25"/>
        <end position="213"/>
    </location>
</feature>
<proteinExistence type="predicted"/>
<reference evidence="2 3" key="1">
    <citation type="submission" date="2021-06" db="EMBL/GenBank/DDBJ databases">
        <title>Caerostris extrusa draft genome.</title>
        <authorList>
            <person name="Kono N."/>
            <person name="Arakawa K."/>
        </authorList>
    </citation>
    <scope>NUCLEOTIDE SEQUENCE [LARGE SCALE GENOMIC DNA]</scope>
</reference>
<comment type="caution">
    <text evidence="2">The sequence shown here is derived from an EMBL/GenBank/DDBJ whole genome shotgun (WGS) entry which is preliminary data.</text>
</comment>
<sequence>MKHKITNNYVIVAVIAAFFSHSLCRCSPTQINAKLHVVQDELHEIARKLEVMSIPGYVHPSESAPAPVYQKALHHRMEELKEEFVELITELRKRKTVAGGIIIDVEDVNYDHDLDGELRRPKRMLSNQSRRPSFTALTTLLSTSRPLLTQYAPSAAHQSLYYVPSDPDMEVRTTPEQQRALLARSNEKRDYGEKVTLISLLTSHHKLEVVFRN</sequence>
<accession>A0AAV4UQ48</accession>
<evidence type="ECO:0000313" key="3">
    <source>
        <dbReference type="Proteomes" id="UP001054945"/>
    </source>
</evidence>
<evidence type="ECO:0000256" key="1">
    <source>
        <dbReference type="SAM" id="SignalP"/>
    </source>
</evidence>